<gene>
    <name evidence="1" type="ORF">SAMN00777080_3543</name>
</gene>
<accession>A0A1W2H8J3</accession>
<proteinExistence type="predicted"/>
<dbReference type="Proteomes" id="UP000192333">
    <property type="component" value="Chromosome I"/>
</dbReference>
<sequence>MGLSNARGAGRLLIAAMIVLLICFNPFVAVGQIDEAAQLLLNVEKLEQLKQIMTDLEKGYTILNQGLGRVKELSEGNFNIHRIFLDGLMQVSPTVRNYHRVPAIIEYQLRLVREYRNAFDFYRRSGVFDIEEIEYMGRVYNRLFQSSLRNLDDLVMILTANSLRMGDDERMQSIDRIFSDMEDKLSFLRVFNEGAGLLALQRGKEMRDNIQLEELHGLPK</sequence>
<reference evidence="2" key="1">
    <citation type="submission" date="2017-04" db="EMBL/GenBank/DDBJ databases">
        <authorList>
            <person name="Varghese N."/>
            <person name="Submissions S."/>
        </authorList>
    </citation>
    <scope>NUCLEOTIDE SEQUENCE [LARGE SCALE GENOMIC DNA]</scope>
    <source>
        <strain evidence="2">DSM 16537</strain>
    </source>
</reference>
<evidence type="ECO:0000313" key="1">
    <source>
        <dbReference type="EMBL" id="SMD44906.1"/>
    </source>
</evidence>
<name>A0A1W2H8J3_9BACT</name>
<keyword evidence="2" id="KW-1185">Reference proteome</keyword>
<evidence type="ECO:0000313" key="2">
    <source>
        <dbReference type="Proteomes" id="UP000192333"/>
    </source>
</evidence>
<dbReference type="STRING" id="758820.SAMN00777080_3543"/>
<dbReference type="EMBL" id="LT838813">
    <property type="protein sequence ID" value="SMD44906.1"/>
    <property type="molecule type" value="Genomic_DNA"/>
</dbReference>
<evidence type="ECO:0008006" key="3">
    <source>
        <dbReference type="Google" id="ProtNLM"/>
    </source>
</evidence>
<dbReference type="AlphaFoldDB" id="A0A1W2H8J3"/>
<organism evidence="1 2">
    <name type="scientific">Aquiflexum balticum DSM 16537</name>
    <dbReference type="NCBI Taxonomy" id="758820"/>
    <lineage>
        <taxon>Bacteria</taxon>
        <taxon>Pseudomonadati</taxon>
        <taxon>Bacteroidota</taxon>
        <taxon>Cytophagia</taxon>
        <taxon>Cytophagales</taxon>
        <taxon>Cyclobacteriaceae</taxon>
        <taxon>Aquiflexum</taxon>
    </lineage>
</organism>
<protein>
    <recommendedName>
        <fullName evidence="3">TerB family tellurite resistance protein</fullName>
    </recommendedName>
</protein>